<evidence type="ECO:0000256" key="4">
    <source>
        <dbReference type="ARBA" id="ARBA00022679"/>
    </source>
</evidence>
<accession>A0A2X1ULU4</accession>
<dbReference type="GO" id="GO:0032259">
    <property type="term" value="P:methylation"/>
    <property type="evidence" value="ECO:0007669"/>
    <property type="project" value="UniProtKB-KW"/>
</dbReference>
<dbReference type="AlphaFoldDB" id="A0A2X1ULU4"/>
<dbReference type="GO" id="GO:0008170">
    <property type="term" value="F:N-methyltransferase activity"/>
    <property type="evidence" value="ECO:0007669"/>
    <property type="project" value="InterPro"/>
</dbReference>
<evidence type="ECO:0000256" key="1">
    <source>
        <dbReference type="ARBA" id="ARBA00006594"/>
    </source>
</evidence>
<dbReference type="GO" id="GO:0003677">
    <property type="term" value="F:DNA binding"/>
    <property type="evidence" value="ECO:0007669"/>
    <property type="project" value="InterPro"/>
</dbReference>
<evidence type="ECO:0000256" key="3">
    <source>
        <dbReference type="ARBA" id="ARBA00022603"/>
    </source>
</evidence>
<dbReference type="PANTHER" id="PTHR42933">
    <property type="entry name" value="SLR6095 PROTEIN"/>
    <property type="match status" value="1"/>
</dbReference>
<reference evidence="9 10" key="1">
    <citation type="submission" date="2018-06" db="EMBL/GenBank/DDBJ databases">
        <authorList>
            <consortium name="Pathogen Informatics"/>
            <person name="Doyle S."/>
        </authorList>
    </citation>
    <scope>NUCLEOTIDE SEQUENCE [LARGE SCALE GENOMIC DNA]</scope>
    <source>
        <strain evidence="9 10">NCTC11009</strain>
    </source>
</reference>
<comment type="catalytic activity">
    <reaction evidence="7">
        <text>a 2'-deoxyadenosine in DNA + S-adenosyl-L-methionine = an N(6)-methyl-2'-deoxyadenosine in DNA + S-adenosyl-L-homocysteine + H(+)</text>
        <dbReference type="Rhea" id="RHEA:15197"/>
        <dbReference type="Rhea" id="RHEA-COMP:12418"/>
        <dbReference type="Rhea" id="RHEA-COMP:12419"/>
        <dbReference type="ChEBI" id="CHEBI:15378"/>
        <dbReference type="ChEBI" id="CHEBI:57856"/>
        <dbReference type="ChEBI" id="CHEBI:59789"/>
        <dbReference type="ChEBI" id="CHEBI:90615"/>
        <dbReference type="ChEBI" id="CHEBI:90616"/>
        <dbReference type="EC" id="2.1.1.72"/>
    </reaction>
</comment>
<evidence type="ECO:0000259" key="8">
    <source>
        <dbReference type="Pfam" id="PF02384"/>
    </source>
</evidence>
<evidence type="ECO:0000256" key="2">
    <source>
        <dbReference type="ARBA" id="ARBA00011900"/>
    </source>
</evidence>
<comment type="similarity">
    <text evidence="1">Belongs to the N(4)/N(6)-methyltransferase family.</text>
</comment>
<organism evidence="9 10">
    <name type="scientific">Oligella urethralis</name>
    <dbReference type="NCBI Taxonomy" id="90245"/>
    <lineage>
        <taxon>Bacteria</taxon>
        <taxon>Pseudomonadati</taxon>
        <taxon>Pseudomonadota</taxon>
        <taxon>Betaproteobacteria</taxon>
        <taxon>Burkholderiales</taxon>
        <taxon>Alcaligenaceae</taxon>
        <taxon>Oligella</taxon>
    </lineage>
</organism>
<dbReference type="GO" id="GO:0009007">
    <property type="term" value="F:site-specific DNA-methyltransferase (adenine-specific) activity"/>
    <property type="evidence" value="ECO:0007669"/>
    <property type="project" value="UniProtKB-EC"/>
</dbReference>
<gene>
    <name evidence="9" type="ORF">NCTC11009_01362</name>
</gene>
<protein>
    <recommendedName>
        <fullName evidence="2">site-specific DNA-methyltransferase (adenine-specific)</fullName>
        <ecNumber evidence="2">2.1.1.72</ecNumber>
    </recommendedName>
</protein>
<dbReference type="PRINTS" id="PR00507">
    <property type="entry name" value="N12N6MTFRASE"/>
</dbReference>
<dbReference type="PANTHER" id="PTHR42933:SF1">
    <property type="entry name" value="SITE-SPECIFIC DNA-METHYLTRANSFERASE (ADENINE-SPECIFIC)"/>
    <property type="match status" value="1"/>
</dbReference>
<proteinExistence type="inferred from homology"/>
<dbReference type="GO" id="GO:0009307">
    <property type="term" value="P:DNA restriction-modification system"/>
    <property type="evidence" value="ECO:0007669"/>
    <property type="project" value="UniProtKB-KW"/>
</dbReference>
<dbReference type="InterPro" id="IPR003356">
    <property type="entry name" value="DNA_methylase_A-5"/>
</dbReference>
<keyword evidence="3 9" id="KW-0489">Methyltransferase</keyword>
<dbReference type="RefSeq" id="WP_113062561.1">
    <property type="nucleotide sequence ID" value="NZ_UATH01000001.1"/>
</dbReference>
<keyword evidence="5" id="KW-0949">S-adenosyl-L-methionine</keyword>
<dbReference type="Gene3D" id="3.40.50.150">
    <property type="entry name" value="Vaccinia Virus protein VP39"/>
    <property type="match status" value="1"/>
</dbReference>
<dbReference type="InterPro" id="IPR051537">
    <property type="entry name" value="DNA_Adenine_Mtase"/>
</dbReference>
<dbReference type="Pfam" id="PF02384">
    <property type="entry name" value="N6_Mtase"/>
    <property type="match status" value="1"/>
</dbReference>
<evidence type="ECO:0000256" key="5">
    <source>
        <dbReference type="ARBA" id="ARBA00022691"/>
    </source>
</evidence>
<sequence>MRKLWTDEERKKLAEIYPHNTTKYCAEKLGRTHLTLLQNLNEMKHTIKSLREQFRAVGKFHTPPELALMLRSYIPDKPNSVYDPTCGAGALLSVFGDDVIKYGQDIDADALADAELLPNFNGRLGDVLTEPAWLDKRFPAIVANPPFSIEWTPRIDERFSNAPTIPTKSRADYAFLLHILHMLDDNGTAAVLSFPGVLYRGQREAQIRAWLVETNVIDRIVHVPGDTFVDTPIATAVIVLKKGRAADEPIIFEDSELKLERAVTIDDIRSNDYTLSVSSYVQAPEPDKPKVDPWVLEQQSRKAICGKLRSDIEFSKAVARIEGWAITPFINDLQAVLDEATATLA</sequence>
<name>A0A2X1ULU4_9BURK</name>
<feature type="domain" description="DNA methylase adenine-specific" evidence="8">
    <location>
        <begin position="55"/>
        <end position="256"/>
    </location>
</feature>
<dbReference type="InterPro" id="IPR029063">
    <property type="entry name" value="SAM-dependent_MTases_sf"/>
</dbReference>
<evidence type="ECO:0000313" key="9">
    <source>
        <dbReference type="EMBL" id="SPY08142.1"/>
    </source>
</evidence>
<dbReference type="EC" id="2.1.1.72" evidence="2"/>
<evidence type="ECO:0000256" key="6">
    <source>
        <dbReference type="ARBA" id="ARBA00022747"/>
    </source>
</evidence>
<dbReference type="EMBL" id="UATH01000001">
    <property type="protein sequence ID" value="SPY08142.1"/>
    <property type="molecule type" value="Genomic_DNA"/>
</dbReference>
<keyword evidence="4 9" id="KW-0808">Transferase</keyword>
<evidence type="ECO:0000256" key="7">
    <source>
        <dbReference type="ARBA" id="ARBA00047942"/>
    </source>
</evidence>
<dbReference type="Proteomes" id="UP000250242">
    <property type="component" value="Unassembled WGS sequence"/>
</dbReference>
<evidence type="ECO:0000313" key="10">
    <source>
        <dbReference type="Proteomes" id="UP000250242"/>
    </source>
</evidence>
<dbReference type="SUPFAM" id="SSF53335">
    <property type="entry name" value="S-adenosyl-L-methionine-dependent methyltransferases"/>
    <property type="match status" value="1"/>
</dbReference>
<keyword evidence="6" id="KW-0680">Restriction system</keyword>